<feature type="region of interest" description="Disordered" evidence="1">
    <location>
        <begin position="200"/>
        <end position="227"/>
    </location>
</feature>
<dbReference type="InterPro" id="IPR039563">
    <property type="entry name" value="Peptidase_C39_single_dom"/>
</dbReference>
<feature type="domain" description="Peptidase C39-like" evidence="3">
    <location>
        <begin position="297"/>
        <end position="435"/>
    </location>
</feature>
<dbReference type="RefSeq" id="WP_162449435.1">
    <property type="nucleotide sequence ID" value="NZ_WLZY01000002.1"/>
</dbReference>
<evidence type="ECO:0000313" key="5">
    <source>
        <dbReference type="Proteomes" id="UP000460435"/>
    </source>
</evidence>
<proteinExistence type="predicted"/>
<accession>A0A7K3M104</accession>
<evidence type="ECO:0000313" key="4">
    <source>
        <dbReference type="EMBL" id="NDL56717.1"/>
    </source>
</evidence>
<name>A0A7K3M104_9ACTN</name>
<dbReference type="CDD" id="cd02549">
    <property type="entry name" value="Peptidase_C39A"/>
    <property type="match status" value="1"/>
</dbReference>
<keyword evidence="2" id="KW-0732">Signal</keyword>
<sequence length="495" mass="53950">MSRSARTWSSRARSAASVVSVFALFLICAPASAAVNHTPLGWTSGADLPESHADPSDARVDFTSWKTWAEWRSGEGEGVTSLPGQRAGVVMTSAAGTTKVDDTPNGPRIWEYARWTSPVHELSFDATELVASWNASTPGESWISVEVQGTYTDNSTTPWYVLGQWATEDTTMPRTSIEDQEDEHSVVLTDTVVFSPAAEVNDEPRGETALENRTMPRGEHGDENDEETAGRLLLSSYQLRVTLYRPPGSLYMPRIWLLGAMASDVPDRSGVEPSTGGLAWGQELAVPRRSKYTHLDNYPEYGGGEGWSSPTATTMVMEYFGVVPPRGDMDWIEAGYTDPQVAHAARSTWDHAFEGAGNWSFNTAYAASFRQLDAYTTRLRSLDDIERFIDAGIPVVTSQSFAEDELDGAGYSTAGHLMVVTGFTDDGDVVVNDPAAVSNASVRRVYDREQFEQVWLRTQRPLAGGGIGAGPGGIVYIIKPYEHDLPDAAGPDESW</sequence>
<dbReference type="EMBL" id="WLZY01000002">
    <property type="protein sequence ID" value="NDL56717.1"/>
    <property type="molecule type" value="Genomic_DNA"/>
</dbReference>
<feature type="chain" id="PRO_5029830758" evidence="2">
    <location>
        <begin position="34"/>
        <end position="495"/>
    </location>
</feature>
<comment type="caution">
    <text evidence="4">The sequence shown here is derived from an EMBL/GenBank/DDBJ whole genome shotgun (WGS) entry which is preliminary data.</text>
</comment>
<evidence type="ECO:0000259" key="3">
    <source>
        <dbReference type="Pfam" id="PF13529"/>
    </source>
</evidence>
<protein>
    <submittedName>
        <fullName evidence="4">Peptidase C39 family protein</fullName>
    </submittedName>
</protein>
<gene>
    <name evidence="4" type="ORF">F7O44_06495</name>
</gene>
<keyword evidence="5" id="KW-1185">Reference proteome</keyword>
<organism evidence="4 5">
    <name type="scientific">Phytoactinopolyspora mesophila</name>
    <dbReference type="NCBI Taxonomy" id="2650750"/>
    <lineage>
        <taxon>Bacteria</taxon>
        <taxon>Bacillati</taxon>
        <taxon>Actinomycetota</taxon>
        <taxon>Actinomycetes</taxon>
        <taxon>Jiangellales</taxon>
        <taxon>Jiangellaceae</taxon>
        <taxon>Phytoactinopolyspora</taxon>
    </lineage>
</organism>
<dbReference type="Gene3D" id="3.90.70.10">
    <property type="entry name" value="Cysteine proteinases"/>
    <property type="match status" value="1"/>
</dbReference>
<evidence type="ECO:0000256" key="2">
    <source>
        <dbReference type="SAM" id="SignalP"/>
    </source>
</evidence>
<feature type="compositionally biased region" description="Basic and acidic residues" evidence="1">
    <location>
        <begin position="202"/>
        <end position="221"/>
    </location>
</feature>
<dbReference type="AlphaFoldDB" id="A0A7K3M104"/>
<dbReference type="Pfam" id="PF13529">
    <property type="entry name" value="Peptidase_C39_2"/>
    <property type="match status" value="1"/>
</dbReference>
<feature type="signal peptide" evidence="2">
    <location>
        <begin position="1"/>
        <end position="33"/>
    </location>
</feature>
<dbReference type="Proteomes" id="UP000460435">
    <property type="component" value="Unassembled WGS sequence"/>
</dbReference>
<evidence type="ECO:0000256" key="1">
    <source>
        <dbReference type="SAM" id="MobiDB-lite"/>
    </source>
</evidence>
<dbReference type="InterPro" id="IPR039564">
    <property type="entry name" value="Peptidase_C39-like"/>
</dbReference>
<reference evidence="4 5" key="1">
    <citation type="submission" date="2019-11" db="EMBL/GenBank/DDBJ databases">
        <authorList>
            <person name="Li X.-J."/>
            <person name="Feng X.-M."/>
        </authorList>
    </citation>
    <scope>NUCLEOTIDE SEQUENCE [LARGE SCALE GENOMIC DNA]</scope>
    <source>
        <strain evidence="4 5">XMNu-373</strain>
    </source>
</reference>